<feature type="compositionally biased region" description="Basic and acidic residues" evidence="1">
    <location>
        <begin position="16"/>
        <end position="37"/>
    </location>
</feature>
<sequence>MTLEATGAWGLQAEGPVRKLESADDASRGSEEPESDGRFTAGSCAVPSPGFRHWESSESAPELAAAGAGVLGPSLASTRFFRYEFQ</sequence>
<evidence type="ECO:0000256" key="1">
    <source>
        <dbReference type="SAM" id="MobiDB-lite"/>
    </source>
</evidence>
<protein>
    <submittedName>
        <fullName evidence="2">Uncharacterized protein</fullName>
    </submittedName>
</protein>
<organism evidence="2">
    <name type="scientific">Arundo donax</name>
    <name type="common">Giant reed</name>
    <name type="synonym">Donax arundinaceus</name>
    <dbReference type="NCBI Taxonomy" id="35708"/>
    <lineage>
        <taxon>Eukaryota</taxon>
        <taxon>Viridiplantae</taxon>
        <taxon>Streptophyta</taxon>
        <taxon>Embryophyta</taxon>
        <taxon>Tracheophyta</taxon>
        <taxon>Spermatophyta</taxon>
        <taxon>Magnoliopsida</taxon>
        <taxon>Liliopsida</taxon>
        <taxon>Poales</taxon>
        <taxon>Poaceae</taxon>
        <taxon>PACMAD clade</taxon>
        <taxon>Arundinoideae</taxon>
        <taxon>Arundineae</taxon>
        <taxon>Arundo</taxon>
    </lineage>
</organism>
<accession>A0A0A9GQI5</accession>
<proteinExistence type="predicted"/>
<evidence type="ECO:0000313" key="2">
    <source>
        <dbReference type="EMBL" id="JAE27415.1"/>
    </source>
</evidence>
<feature type="region of interest" description="Disordered" evidence="1">
    <location>
        <begin position="1"/>
        <end position="46"/>
    </location>
</feature>
<name>A0A0A9GQI5_ARUDO</name>
<reference evidence="2" key="1">
    <citation type="submission" date="2014-09" db="EMBL/GenBank/DDBJ databases">
        <authorList>
            <person name="Magalhaes I.L.F."/>
            <person name="Oliveira U."/>
            <person name="Santos F.R."/>
            <person name="Vidigal T.H.D.A."/>
            <person name="Brescovit A.D."/>
            <person name="Santos A.J."/>
        </authorList>
    </citation>
    <scope>NUCLEOTIDE SEQUENCE</scope>
    <source>
        <tissue evidence="2">Shoot tissue taken approximately 20 cm above the soil surface</tissue>
    </source>
</reference>
<dbReference type="EMBL" id="GBRH01170481">
    <property type="protein sequence ID" value="JAE27415.1"/>
    <property type="molecule type" value="Transcribed_RNA"/>
</dbReference>
<dbReference type="AlphaFoldDB" id="A0A0A9GQI5"/>
<reference evidence="2" key="2">
    <citation type="journal article" date="2015" name="Data Brief">
        <title>Shoot transcriptome of the giant reed, Arundo donax.</title>
        <authorList>
            <person name="Barrero R.A."/>
            <person name="Guerrero F.D."/>
            <person name="Moolhuijzen P."/>
            <person name="Goolsby J.A."/>
            <person name="Tidwell J."/>
            <person name="Bellgard S.E."/>
            <person name="Bellgard M.I."/>
        </authorList>
    </citation>
    <scope>NUCLEOTIDE SEQUENCE</scope>
    <source>
        <tissue evidence="2">Shoot tissue taken approximately 20 cm above the soil surface</tissue>
    </source>
</reference>